<keyword evidence="4" id="KW-1185">Reference proteome</keyword>
<evidence type="ECO:0000313" key="4">
    <source>
        <dbReference type="Proteomes" id="UP000008810"/>
    </source>
</evidence>
<evidence type="ECO:0000313" key="3">
    <source>
        <dbReference type="EnsemblPlants" id="PNT66147"/>
    </source>
</evidence>
<dbReference type="AlphaFoldDB" id="A0A2K2CVT9"/>
<protein>
    <submittedName>
        <fullName evidence="2 3">Uncharacterized protein</fullName>
    </submittedName>
</protein>
<reference evidence="3" key="3">
    <citation type="submission" date="2018-08" db="UniProtKB">
        <authorList>
            <consortium name="EnsemblPlants"/>
        </authorList>
    </citation>
    <scope>IDENTIFICATION</scope>
    <source>
        <strain evidence="3">cv. Bd21</strain>
    </source>
</reference>
<evidence type="ECO:0000313" key="2">
    <source>
        <dbReference type="EMBL" id="PNT66147.1"/>
    </source>
</evidence>
<dbReference type="InParanoid" id="A0A2K2CVT9"/>
<organism evidence="2">
    <name type="scientific">Brachypodium distachyon</name>
    <name type="common">Purple false brome</name>
    <name type="synonym">Trachynia distachya</name>
    <dbReference type="NCBI Taxonomy" id="15368"/>
    <lineage>
        <taxon>Eukaryota</taxon>
        <taxon>Viridiplantae</taxon>
        <taxon>Streptophyta</taxon>
        <taxon>Embryophyta</taxon>
        <taxon>Tracheophyta</taxon>
        <taxon>Spermatophyta</taxon>
        <taxon>Magnoliopsida</taxon>
        <taxon>Liliopsida</taxon>
        <taxon>Poales</taxon>
        <taxon>Poaceae</taxon>
        <taxon>BOP clade</taxon>
        <taxon>Pooideae</taxon>
        <taxon>Stipodae</taxon>
        <taxon>Brachypodieae</taxon>
        <taxon>Brachypodium</taxon>
    </lineage>
</organism>
<proteinExistence type="predicted"/>
<dbReference type="Gramene" id="PNT66147">
    <property type="protein sequence ID" value="PNT66147"/>
    <property type="gene ID" value="BRADI_3g07752v3"/>
</dbReference>
<evidence type="ECO:0000256" key="1">
    <source>
        <dbReference type="SAM" id="MobiDB-lite"/>
    </source>
</evidence>
<dbReference type="EMBL" id="CM000882">
    <property type="protein sequence ID" value="PNT66147.1"/>
    <property type="molecule type" value="Genomic_DNA"/>
</dbReference>
<reference evidence="2" key="2">
    <citation type="submission" date="2017-06" db="EMBL/GenBank/DDBJ databases">
        <title>WGS assembly of Brachypodium distachyon.</title>
        <authorList>
            <consortium name="The International Brachypodium Initiative"/>
            <person name="Lucas S."/>
            <person name="Harmon-Smith M."/>
            <person name="Lail K."/>
            <person name="Tice H."/>
            <person name="Grimwood J."/>
            <person name="Bruce D."/>
            <person name="Barry K."/>
            <person name="Shu S."/>
            <person name="Lindquist E."/>
            <person name="Wang M."/>
            <person name="Pitluck S."/>
            <person name="Vogel J.P."/>
            <person name="Garvin D.F."/>
            <person name="Mockler T.C."/>
            <person name="Schmutz J."/>
            <person name="Rokhsar D."/>
            <person name="Bevan M.W."/>
        </authorList>
    </citation>
    <scope>NUCLEOTIDE SEQUENCE</scope>
    <source>
        <strain evidence="2">Bd21</strain>
    </source>
</reference>
<dbReference type="EnsemblPlants" id="PNT66147">
    <property type="protein sequence ID" value="PNT66147"/>
    <property type="gene ID" value="BRADI_3g07752v3"/>
</dbReference>
<gene>
    <name evidence="2" type="ORF">BRADI_3g07752v3</name>
</gene>
<sequence>MATDGSHSQSTLEKTRKKNRVSNVNMNEASVLFRREYFPDLNLNICLDEMYESTTYCNTCIELSVFRQLNYMNLVLPKTEQCNQIVALTIC</sequence>
<feature type="compositionally biased region" description="Polar residues" evidence="1">
    <location>
        <begin position="1"/>
        <end position="12"/>
    </location>
</feature>
<reference evidence="2 3" key="1">
    <citation type="journal article" date="2010" name="Nature">
        <title>Genome sequencing and analysis of the model grass Brachypodium distachyon.</title>
        <authorList>
            <consortium name="International Brachypodium Initiative"/>
        </authorList>
    </citation>
    <scope>NUCLEOTIDE SEQUENCE [LARGE SCALE GENOMIC DNA]</scope>
    <source>
        <strain evidence="2 3">Bd21</strain>
    </source>
</reference>
<dbReference type="Proteomes" id="UP000008810">
    <property type="component" value="Chromosome 3"/>
</dbReference>
<accession>A0A2K2CVT9</accession>
<feature type="region of interest" description="Disordered" evidence="1">
    <location>
        <begin position="1"/>
        <end position="20"/>
    </location>
</feature>
<name>A0A2K2CVT9_BRADI</name>